<evidence type="ECO:0000256" key="1">
    <source>
        <dbReference type="SAM" id="MobiDB-lite"/>
    </source>
</evidence>
<name>A0A2N7UE56_9GAMM</name>
<keyword evidence="3" id="KW-1185">Reference proteome</keyword>
<dbReference type="EMBL" id="PNRG01000033">
    <property type="protein sequence ID" value="PMR78671.1"/>
    <property type="molecule type" value="Genomic_DNA"/>
</dbReference>
<evidence type="ECO:0000313" key="2">
    <source>
        <dbReference type="EMBL" id="PMR78671.1"/>
    </source>
</evidence>
<organism evidence="2 3">
    <name type="scientific">Halomonas urumqiensis</name>
    <dbReference type="NCBI Taxonomy" id="1684789"/>
    <lineage>
        <taxon>Bacteria</taxon>
        <taxon>Pseudomonadati</taxon>
        <taxon>Pseudomonadota</taxon>
        <taxon>Gammaproteobacteria</taxon>
        <taxon>Oceanospirillales</taxon>
        <taxon>Halomonadaceae</taxon>
        <taxon>Halomonas</taxon>
    </lineage>
</organism>
<comment type="caution">
    <text evidence="2">The sequence shown here is derived from an EMBL/GenBank/DDBJ whole genome shotgun (WGS) entry which is preliminary data.</text>
</comment>
<gene>
    <name evidence="2" type="ORF">C1H70_17545</name>
</gene>
<accession>A0A2N7UE56</accession>
<dbReference type="OrthoDB" id="6167035at2"/>
<sequence>MLVLVLVLVLVGCSGSENDPEADQQSAQTSEVDETGEQERRNIPAADPFDEPVEIEFEANLRSDRRLMVEGRSNLPDGAQFQVVVEREASGVRMQSRTFLEEGRFVAGPFGSGSGLPDGGYRITVNLPEATVQPEDVQQRIGQEGEHLSGPLVGTSRHGLGRVASATRRFLVGNETRRTSDQVDVIIVD</sequence>
<proteinExistence type="predicted"/>
<dbReference type="AlphaFoldDB" id="A0A2N7UE56"/>
<dbReference type="Proteomes" id="UP000235547">
    <property type="component" value="Unassembled WGS sequence"/>
</dbReference>
<reference evidence="2 3" key="1">
    <citation type="submission" date="2018-01" db="EMBL/GenBank/DDBJ databases">
        <title>Halomonas endophytica sp. nov., isolated from storage liquid in the stems of Populus euphratica.</title>
        <authorList>
            <person name="Chen C."/>
        </authorList>
    </citation>
    <scope>NUCLEOTIDE SEQUENCE [LARGE SCALE GENOMIC DNA]</scope>
    <source>
        <strain evidence="2 3">BZ-SZ-XJ27</strain>
    </source>
</reference>
<protein>
    <submittedName>
        <fullName evidence="2">Uncharacterized protein</fullName>
    </submittedName>
</protein>
<evidence type="ECO:0000313" key="3">
    <source>
        <dbReference type="Proteomes" id="UP000235547"/>
    </source>
</evidence>
<feature type="region of interest" description="Disordered" evidence="1">
    <location>
        <begin position="17"/>
        <end position="48"/>
    </location>
</feature>